<dbReference type="EMBL" id="CYYU01000029">
    <property type="protein sequence ID" value="CUO10894.1"/>
    <property type="molecule type" value="Genomic_DNA"/>
</dbReference>
<dbReference type="eggNOG" id="ENOG502Z9R4">
    <property type="taxonomic scope" value="Bacteria"/>
</dbReference>
<protein>
    <submittedName>
        <fullName evidence="1">Uncharacterized protein</fullName>
    </submittedName>
</protein>
<evidence type="ECO:0000313" key="1">
    <source>
        <dbReference type="EMBL" id="CUO10894.1"/>
    </source>
</evidence>
<dbReference type="OrthoDB" id="2375094at2"/>
<dbReference type="Proteomes" id="UP000095546">
    <property type="component" value="Unassembled WGS sequence"/>
</dbReference>
<name>A0A174CCF9_9FIRM</name>
<organism evidence="1 2">
    <name type="scientific">Mitsuokella jalaludinii</name>
    <dbReference type="NCBI Taxonomy" id="187979"/>
    <lineage>
        <taxon>Bacteria</taxon>
        <taxon>Bacillati</taxon>
        <taxon>Bacillota</taxon>
        <taxon>Negativicutes</taxon>
        <taxon>Selenomonadales</taxon>
        <taxon>Selenomonadaceae</taxon>
        <taxon>Mitsuokella</taxon>
    </lineage>
</organism>
<keyword evidence="2" id="KW-1185">Reference proteome</keyword>
<dbReference type="RefSeq" id="WP_055162975.1">
    <property type="nucleotide sequence ID" value="NZ_CABIWZ010000029.1"/>
</dbReference>
<evidence type="ECO:0000313" key="2">
    <source>
        <dbReference type="Proteomes" id="UP000095546"/>
    </source>
</evidence>
<dbReference type="AlphaFoldDB" id="A0A174CCF9"/>
<accession>A0A174CCF9</accession>
<proteinExistence type="predicted"/>
<gene>
    <name evidence="1" type="ORF">ERS852385_02153</name>
</gene>
<reference evidence="1 2" key="1">
    <citation type="submission" date="2015-09" db="EMBL/GenBank/DDBJ databases">
        <authorList>
            <consortium name="Pathogen Informatics"/>
        </authorList>
    </citation>
    <scope>NUCLEOTIDE SEQUENCE [LARGE SCALE GENOMIC DNA]</scope>
    <source>
        <strain evidence="1 2">2789STDY5608828</strain>
    </source>
</reference>
<sequence>MNNVYALVEHFYENNIDAEPILAQDFLEKYLRKHAWHGADDRALQRIWAVVRMLITYIEQMHLYSFASLTVYDYQEILYRLAQSETNFDLTEADVKECFDIMEDFYVCYHKEYEDGDELVYLQDARASVYEDGKFLMPPRRSQDEFYSSLNHQENVTEEDVDKLNALLDDLLHRVGVYFHGKQFLRDMNRALLLYSGPDYASIPAEDNLTPEQEMYWLSFWDYFLFDYHMIESDEVPLRYYFQHEKARLTISEQDIIRDLLGAKFTVFYVESIREDFVTCRNLFTDECIDLPDPDWIYPDAEHMIFFGHLHARGVMMLNYVTSLPASDKLRRRMKDIILRQLEFFRCQKPGATLDDFFQRDAVAVRHTLNIMANFAQLNVVPLRKAPKPLPVNLDIRRSFQDEERVLREVSLRIGFSAFSVQLICKLFEDYMSVADPAPYPEEMPAIITACLLCYGTINGLDFEDIPELYDLFGADHDAIQHHIETLRQRLGCTRFDPRYLTEEGTVSSLYLS</sequence>